<name>A0ACB6Z798_THEGA</name>
<organism evidence="1 2">
    <name type="scientific">Thelephora ganbajun</name>
    <name type="common">Ganba fungus</name>
    <dbReference type="NCBI Taxonomy" id="370292"/>
    <lineage>
        <taxon>Eukaryota</taxon>
        <taxon>Fungi</taxon>
        <taxon>Dikarya</taxon>
        <taxon>Basidiomycota</taxon>
        <taxon>Agaricomycotina</taxon>
        <taxon>Agaricomycetes</taxon>
        <taxon>Thelephorales</taxon>
        <taxon>Thelephoraceae</taxon>
        <taxon>Thelephora</taxon>
    </lineage>
</organism>
<evidence type="ECO:0000313" key="1">
    <source>
        <dbReference type="EMBL" id="KAF9645419.1"/>
    </source>
</evidence>
<dbReference type="Proteomes" id="UP000886501">
    <property type="component" value="Unassembled WGS sequence"/>
</dbReference>
<keyword evidence="2" id="KW-1185">Reference proteome</keyword>
<accession>A0ACB6Z798</accession>
<protein>
    <submittedName>
        <fullName evidence="1">Uncharacterized protein</fullName>
    </submittedName>
</protein>
<dbReference type="EMBL" id="MU118091">
    <property type="protein sequence ID" value="KAF9645419.1"/>
    <property type="molecule type" value="Genomic_DNA"/>
</dbReference>
<evidence type="ECO:0000313" key="2">
    <source>
        <dbReference type="Proteomes" id="UP000886501"/>
    </source>
</evidence>
<sequence>MRLPQELVEDIIDCLSYDRKMLETCSLVAATWLVRSRNHLFNRISLNEKRIR</sequence>
<comment type="caution">
    <text evidence="1">The sequence shown here is derived from an EMBL/GenBank/DDBJ whole genome shotgun (WGS) entry which is preliminary data.</text>
</comment>
<gene>
    <name evidence="1" type="ORF">BDM02DRAFT_3120256</name>
</gene>
<reference evidence="1" key="1">
    <citation type="submission" date="2019-10" db="EMBL/GenBank/DDBJ databases">
        <authorList>
            <consortium name="DOE Joint Genome Institute"/>
            <person name="Kuo A."/>
            <person name="Miyauchi S."/>
            <person name="Kiss E."/>
            <person name="Drula E."/>
            <person name="Kohler A."/>
            <person name="Sanchez-Garcia M."/>
            <person name="Andreopoulos B."/>
            <person name="Barry K.W."/>
            <person name="Bonito G."/>
            <person name="Buee M."/>
            <person name="Carver A."/>
            <person name="Chen C."/>
            <person name="Cichocki N."/>
            <person name="Clum A."/>
            <person name="Culley D."/>
            <person name="Crous P.W."/>
            <person name="Fauchery L."/>
            <person name="Girlanda M."/>
            <person name="Hayes R."/>
            <person name="Keri Z."/>
            <person name="Labutti K."/>
            <person name="Lipzen A."/>
            <person name="Lombard V."/>
            <person name="Magnuson J."/>
            <person name="Maillard F."/>
            <person name="Morin E."/>
            <person name="Murat C."/>
            <person name="Nolan M."/>
            <person name="Ohm R."/>
            <person name="Pangilinan J."/>
            <person name="Pereira M."/>
            <person name="Perotto S."/>
            <person name="Peter M."/>
            <person name="Riley R."/>
            <person name="Sitrit Y."/>
            <person name="Stielow B."/>
            <person name="Szollosi G."/>
            <person name="Zifcakova L."/>
            <person name="Stursova M."/>
            <person name="Spatafora J.W."/>
            <person name="Tedersoo L."/>
            <person name="Vaario L.-M."/>
            <person name="Yamada A."/>
            <person name="Yan M."/>
            <person name="Wang P."/>
            <person name="Xu J."/>
            <person name="Bruns T."/>
            <person name="Baldrian P."/>
            <person name="Vilgalys R."/>
            <person name="Henrissat B."/>
            <person name="Grigoriev I.V."/>
            <person name="Hibbett D."/>
            <person name="Nagy L.G."/>
            <person name="Martin F.M."/>
        </authorList>
    </citation>
    <scope>NUCLEOTIDE SEQUENCE</scope>
    <source>
        <strain evidence="1">P2</strain>
    </source>
</reference>
<proteinExistence type="predicted"/>
<reference evidence="1" key="2">
    <citation type="journal article" date="2020" name="Nat. Commun.">
        <title>Large-scale genome sequencing of mycorrhizal fungi provides insights into the early evolution of symbiotic traits.</title>
        <authorList>
            <person name="Miyauchi S."/>
            <person name="Kiss E."/>
            <person name="Kuo A."/>
            <person name="Drula E."/>
            <person name="Kohler A."/>
            <person name="Sanchez-Garcia M."/>
            <person name="Morin E."/>
            <person name="Andreopoulos B."/>
            <person name="Barry K.W."/>
            <person name="Bonito G."/>
            <person name="Buee M."/>
            <person name="Carver A."/>
            <person name="Chen C."/>
            <person name="Cichocki N."/>
            <person name="Clum A."/>
            <person name="Culley D."/>
            <person name="Crous P.W."/>
            <person name="Fauchery L."/>
            <person name="Girlanda M."/>
            <person name="Hayes R.D."/>
            <person name="Keri Z."/>
            <person name="LaButti K."/>
            <person name="Lipzen A."/>
            <person name="Lombard V."/>
            <person name="Magnuson J."/>
            <person name="Maillard F."/>
            <person name="Murat C."/>
            <person name="Nolan M."/>
            <person name="Ohm R.A."/>
            <person name="Pangilinan J."/>
            <person name="Pereira M.F."/>
            <person name="Perotto S."/>
            <person name="Peter M."/>
            <person name="Pfister S."/>
            <person name="Riley R."/>
            <person name="Sitrit Y."/>
            <person name="Stielow J.B."/>
            <person name="Szollosi G."/>
            <person name="Zifcakova L."/>
            <person name="Stursova M."/>
            <person name="Spatafora J.W."/>
            <person name="Tedersoo L."/>
            <person name="Vaario L.M."/>
            <person name="Yamada A."/>
            <person name="Yan M."/>
            <person name="Wang P."/>
            <person name="Xu J."/>
            <person name="Bruns T."/>
            <person name="Baldrian P."/>
            <person name="Vilgalys R."/>
            <person name="Dunand C."/>
            <person name="Henrissat B."/>
            <person name="Grigoriev I.V."/>
            <person name="Hibbett D."/>
            <person name="Nagy L.G."/>
            <person name="Martin F.M."/>
        </authorList>
    </citation>
    <scope>NUCLEOTIDE SEQUENCE</scope>
    <source>
        <strain evidence="1">P2</strain>
    </source>
</reference>